<keyword evidence="4" id="KW-1185">Reference proteome</keyword>
<proteinExistence type="predicted"/>
<reference evidence="3" key="1">
    <citation type="submission" date="2022-10" db="EMBL/GenBank/DDBJ databases">
        <title>The WGS of Solirubrobacter sp. CPCC 204708.</title>
        <authorList>
            <person name="Jiang Z."/>
        </authorList>
    </citation>
    <scope>NUCLEOTIDE SEQUENCE</scope>
    <source>
        <strain evidence="3">CPCC 204708</strain>
    </source>
</reference>
<evidence type="ECO:0000256" key="2">
    <source>
        <dbReference type="SAM" id="SignalP"/>
    </source>
</evidence>
<evidence type="ECO:0000313" key="3">
    <source>
        <dbReference type="EMBL" id="MDA0141254.1"/>
    </source>
</evidence>
<feature type="compositionally biased region" description="Polar residues" evidence="1">
    <location>
        <begin position="439"/>
        <end position="450"/>
    </location>
</feature>
<dbReference type="Proteomes" id="UP001147700">
    <property type="component" value="Unassembled WGS sequence"/>
</dbReference>
<organism evidence="3 4">
    <name type="scientific">Solirubrobacter deserti</name>
    <dbReference type="NCBI Taxonomy" id="2282478"/>
    <lineage>
        <taxon>Bacteria</taxon>
        <taxon>Bacillati</taxon>
        <taxon>Actinomycetota</taxon>
        <taxon>Thermoleophilia</taxon>
        <taxon>Solirubrobacterales</taxon>
        <taxon>Solirubrobacteraceae</taxon>
        <taxon>Solirubrobacter</taxon>
    </lineage>
</organism>
<gene>
    <name evidence="3" type="ORF">OJ962_27400</name>
</gene>
<evidence type="ECO:0008006" key="5">
    <source>
        <dbReference type="Google" id="ProtNLM"/>
    </source>
</evidence>
<evidence type="ECO:0000313" key="4">
    <source>
        <dbReference type="Proteomes" id="UP001147700"/>
    </source>
</evidence>
<dbReference type="RefSeq" id="WP_202955143.1">
    <property type="nucleotide sequence ID" value="NZ_JAPCID010000053.1"/>
</dbReference>
<feature type="region of interest" description="Disordered" evidence="1">
    <location>
        <begin position="362"/>
        <end position="387"/>
    </location>
</feature>
<feature type="region of interest" description="Disordered" evidence="1">
    <location>
        <begin position="439"/>
        <end position="506"/>
    </location>
</feature>
<feature type="compositionally biased region" description="Polar residues" evidence="1">
    <location>
        <begin position="362"/>
        <end position="382"/>
    </location>
</feature>
<protein>
    <recommendedName>
        <fullName evidence="5">Fibronectin type-III domain-containing protein</fullName>
    </recommendedName>
</protein>
<comment type="caution">
    <text evidence="3">The sequence shown here is derived from an EMBL/GenBank/DDBJ whole genome shotgun (WGS) entry which is preliminary data.</text>
</comment>
<name>A0ABT4RRS9_9ACTN</name>
<keyword evidence="2" id="KW-0732">Signal</keyword>
<dbReference type="EMBL" id="JAPCID010000053">
    <property type="protein sequence ID" value="MDA0141254.1"/>
    <property type="molecule type" value="Genomic_DNA"/>
</dbReference>
<evidence type="ECO:0000256" key="1">
    <source>
        <dbReference type="SAM" id="MobiDB-lite"/>
    </source>
</evidence>
<feature type="compositionally biased region" description="Basic residues" evidence="1">
    <location>
        <begin position="464"/>
        <end position="506"/>
    </location>
</feature>
<dbReference type="Gene3D" id="2.60.40.2700">
    <property type="match status" value="1"/>
</dbReference>
<feature type="signal peptide" evidence="2">
    <location>
        <begin position="1"/>
        <end position="23"/>
    </location>
</feature>
<feature type="chain" id="PRO_5046192844" description="Fibronectin type-III domain-containing protein" evidence="2">
    <location>
        <begin position="24"/>
        <end position="506"/>
    </location>
</feature>
<accession>A0ABT4RRS9</accession>
<sequence length="506" mass="52661">MIRLNTIGAAVFALATLALPTFALPQADKDKLTHLDTRGQLQDVNLAEVVVTAQAAADGGDGLPTAWCGEDRTSDNTANAVTPPSKPQFKVVYAFAADRPNRFAGWRDAIQANVAIVQRFLSAQGGGTKAIRFDMGTSCGAGYVDIQIVPLPGTRAQYADNFGAISGAVQRALGTAGGPRNAIVIADGLAGGTQEYGLGETIMGASGEKPGSANVHNRGGLTSILFSRDGAAAPGAARWGWWPEGFLHEMTHNLGAVQWGAPHSTQPRGGSAPNYGHCWQGADVMCYVEDAGAAHAMQVDCSGIPGAIAQNYDCGRDDYFNPAPAPGSYLATHWNTYESVFLAPCGEIAPACGGGANWVPQSPAATSPPTVSGATRRGSTLNAGAGAWTNGPTRFQYQWQRLAVAGWEDIDAETDPTYTVTSDDLGRRLRVTVVATNPDGSAAAASNPTSPVGAAGVNRAASKTSKKTKKKTSVKAKTSTKKKKASAKKASKNKSKAKTKTKRSKR</sequence>